<organism evidence="1 2">
    <name type="scientific">Choristoneura fumiferana</name>
    <name type="common">Spruce budworm moth</name>
    <name type="synonym">Archips fumiferana</name>
    <dbReference type="NCBI Taxonomy" id="7141"/>
    <lineage>
        <taxon>Eukaryota</taxon>
        <taxon>Metazoa</taxon>
        <taxon>Ecdysozoa</taxon>
        <taxon>Arthropoda</taxon>
        <taxon>Hexapoda</taxon>
        <taxon>Insecta</taxon>
        <taxon>Pterygota</taxon>
        <taxon>Neoptera</taxon>
        <taxon>Endopterygota</taxon>
        <taxon>Lepidoptera</taxon>
        <taxon>Glossata</taxon>
        <taxon>Ditrysia</taxon>
        <taxon>Tortricoidea</taxon>
        <taxon>Tortricidae</taxon>
        <taxon>Tortricinae</taxon>
        <taxon>Choristoneura</taxon>
    </lineage>
</organism>
<comment type="caution">
    <text evidence="1">The sequence shown here is derived from an EMBL/GenBank/DDBJ whole genome shotgun (WGS) entry which is preliminary data.</text>
</comment>
<proteinExistence type="predicted"/>
<gene>
    <name evidence="1" type="ORF">MSG28_010969</name>
</gene>
<dbReference type="Proteomes" id="UP001064048">
    <property type="component" value="Chromosome 18"/>
</dbReference>
<protein>
    <submittedName>
        <fullName evidence="1">Uncharacterized protein</fullName>
    </submittedName>
</protein>
<evidence type="ECO:0000313" key="2">
    <source>
        <dbReference type="Proteomes" id="UP001064048"/>
    </source>
</evidence>
<accession>A0ACC0KQ50</accession>
<evidence type="ECO:0000313" key="1">
    <source>
        <dbReference type="EMBL" id="KAI8438459.1"/>
    </source>
</evidence>
<dbReference type="EMBL" id="CM046118">
    <property type="protein sequence ID" value="KAI8438459.1"/>
    <property type="molecule type" value="Genomic_DNA"/>
</dbReference>
<name>A0ACC0KQ50_CHOFU</name>
<reference evidence="1 2" key="1">
    <citation type="journal article" date="2022" name="Genome Biol. Evol.">
        <title>The Spruce Budworm Genome: Reconstructing the Evolutionary History of Antifreeze Proteins.</title>
        <authorList>
            <person name="Beliveau C."/>
            <person name="Gagne P."/>
            <person name="Picq S."/>
            <person name="Vernygora O."/>
            <person name="Keeling C.I."/>
            <person name="Pinkney K."/>
            <person name="Doucet D."/>
            <person name="Wen F."/>
            <person name="Johnston J.S."/>
            <person name="Maaroufi H."/>
            <person name="Boyle B."/>
            <person name="Laroche J."/>
            <person name="Dewar K."/>
            <person name="Juretic N."/>
            <person name="Blackburn G."/>
            <person name="Nisole A."/>
            <person name="Brunet B."/>
            <person name="Brandao M."/>
            <person name="Lumley L."/>
            <person name="Duan J."/>
            <person name="Quan G."/>
            <person name="Lucarotti C.J."/>
            <person name="Roe A.D."/>
            <person name="Sperling F.A.H."/>
            <person name="Levesque R.C."/>
            <person name="Cusson M."/>
        </authorList>
    </citation>
    <scope>NUCLEOTIDE SEQUENCE [LARGE SCALE GENOMIC DNA]</scope>
    <source>
        <strain evidence="1">Glfc:IPQL:Cfum</strain>
    </source>
</reference>
<sequence>MMATLQQECPKLTELDAPLKPVNGELYTVYYDKDSSWYRVTIAGTVSTEMVSVYFCDYGDLALFATKDLRPVPAKAPLARSLPPQAIKARLYDVWPLHQDWTVEDCIRFQELCVEQQFVGICKDVGKDPLNPSEPLLTLDLIDTSTDEDIYLNKQLESEGRARLGPAS</sequence>
<keyword evidence="2" id="KW-1185">Reference proteome</keyword>